<dbReference type="SMART" id="SM00248">
    <property type="entry name" value="ANK"/>
    <property type="match status" value="3"/>
</dbReference>
<evidence type="ECO:0000256" key="3">
    <source>
        <dbReference type="PROSITE-ProRule" id="PRU00023"/>
    </source>
</evidence>
<dbReference type="OrthoDB" id="2575953at2"/>
<name>A0A238U8C8_9FLAO</name>
<dbReference type="PANTHER" id="PTHR24180:SF45">
    <property type="entry name" value="POLY [ADP-RIBOSE] POLYMERASE TANKYRASE"/>
    <property type="match status" value="1"/>
</dbReference>
<feature type="repeat" description="ANK" evidence="3">
    <location>
        <begin position="57"/>
        <end position="89"/>
    </location>
</feature>
<feature type="repeat" description="ANK" evidence="3">
    <location>
        <begin position="122"/>
        <end position="154"/>
    </location>
</feature>
<dbReference type="Pfam" id="PF00023">
    <property type="entry name" value="Ank"/>
    <property type="match status" value="1"/>
</dbReference>
<dbReference type="InterPro" id="IPR051637">
    <property type="entry name" value="Ank_repeat_dom-contain_49"/>
</dbReference>
<accession>A0A238U8C8</accession>
<dbReference type="InterPro" id="IPR002110">
    <property type="entry name" value="Ankyrin_rpt"/>
</dbReference>
<dbReference type="PANTHER" id="PTHR24180">
    <property type="entry name" value="CYCLIN-DEPENDENT KINASE INHIBITOR 2C-RELATED"/>
    <property type="match status" value="1"/>
</dbReference>
<dbReference type="KEGG" id="tje:TJEJU_1723"/>
<dbReference type="EMBL" id="LT899436">
    <property type="protein sequence ID" value="SNR15441.1"/>
    <property type="molecule type" value="Genomic_DNA"/>
</dbReference>
<organism evidence="4 5">
    <name type="scientific">Tenacibaculum jejuense</name>
    <dbReference type="NCBI Taxonomy" id="584609"/>
    <lineage>
        <taxon>Bacteria</taxon>
        <taxon>Pseudomonadati</taxon>
        <taxon>Bacteroidota</taxon>
        <taxon>Flavobacteriia</taxon>
        <taxon>Flavobacteriales</taxon>
        <taxon>Flavobacteriaceae</taxon>
        <taxon>Tenacibaculum</taxon>
    </lineage>
</organism>
<dbReference type="Proteomes" id="UP000215214">
    <property type="component" value="Chromosome TJEJU"/>
</dbReference>
<evidence type="ECO:0000313" key="5">
    <source>
        <dbReference type="Proteomes" id="UP000215214"/>
    </source>
</evidence>
<dbReference type="Pfam" id="PF12796">
    <property type="entry name" value="Ank_2"/>
    <property type="match status" value="1"/>
</dbReference>
<dbReference type="SUPFAM" id="SSF48403">
    <property type="entry name" value="Ankyrin repeat"/>
    <property type="match status" value="1"/>
</dbReference>
<dbReference type="PROSITE" id="PS50297">
    <property type="entry name" value="ANK_REP_REGION"/>
    <property type="match status" value="3"/>
</dbReference>
<proteinExistence type="predicted"/>
<protein>
    <submittedName>
        <fullName evidence="4">Uncharacterized protein</fullName>
    </submittedName>
</protein>
<evidence type="ECO:0000313" key="4">
    <source>
        <dbReference type="EMBL" id="SNR15441.1"/>
    </source>
</evidence>
<sequence length="177" mass="19638">MKNYLKLSIALLLFSYINLFSQESNKDIFSIARSGSITDLKNILEEKPELIDQKNMAGYTPLILACYSGNNEVAKYIVDKSNNINLNNGYGTALMAAVVKGNKELVSYLLSKKADVNVYDANGTTALHYAVIFNLNPIAEELVNAGAKYDIKDNRGNTAKDYAVLKKNQKLLTLFKN</sequence>
<keyword evidence="2 3" id="KW-0040">ANK repeat</keyword>
<evidence type="ECO:0000256" key="2">
    <source>
        <dbReference type="ARBA" id="ARBA00023043"/>
    </source>
</evidence>
<dbReference type="AlphaFoldDB" id="A0A238U8C8"/>
<feature type="repeat" description="ANK" evidence="3">
    <location>
        <begin position="92"/>
        <end position="121"/>
    </location>
</feature>
<keyword evidence="5" id="KW-1185">Reference proteome</keyword>
<gene>
    <name evidence="4" type="ORF">TJEJU_1723</name>
</gene>
<dbReference type="Gene3D" id="1.25.40.20">
    <property type="entry name" value="Ankyrin repeat-containing domain"/>
    <property type="match status" value="1"/>
</dbReference>
<dbReference type="RefSeq" id="WP_095071167.1">
    <property type="nucleotide sequence ID" value="NZ_LT899436.1"/>
</dbReference>
<evidence type="ECO:0000256" key="1">
    <source>
        <dbReference type="ARBA" id="ARBA00022737"/>
    </source>
</evidence>
<reference evidence="4 5" key="1">
    <citation type="submission" date="2017-07" db="EMBL/GenBank/DDBJ databases">
        <authorList>
            <person name="Sun Z.S."/>
            <person name="Albrecht U."/>
            <person name="Echele G."/>
            <person name="Lee C.C."/>
        </authorList>
    </citation>
    <scope>NUCLEOTIDE SEQUENCE [LARGE SCALE GENOMIC DNA]</scope>
    <source>
        <strain evidence="5">type strain: KCTC 22618</strain>
    </source>
</reference>
<keyword evidence="1" id="KW-0677">Repeat</keyword>
<dbReference type="PROSITE" id="PS50088">
    <property type="entry name" value="ANK_REPEAT"/>
    <property type="match status" value="3"/>
</dbReference>
<dbReference type="InterPro" id="IPR036770">
    <property type="entry name" value="Ankyrin_rpt-contain_sf"/>
</dbReference>